<proteinExistence type="inferred from homology"/>
<keyword evidence="6" id="KW-0472">Membrane</keyword>
<dbReference type="GO" id="GO:0005886">
    <property type="term" value="C:plasma membrane"/>
    <property type="evidence" value="ECO:0007669"/>
    <property type="project" value="UniProtKB-SubCell"/>
</dbReference>
<feature type="domain" description="PI3K/PI4K catalytic" evidence="9">
    <location>
        <begin position="131"/>
        <end position="562"/>
    </location>
</feature>
<gene>
    <name evidence="10" type="ORF">GALMADRAFT_248708</name>
</gene>
<evidence type="ECO:0000256" key="6">
    <source>
        <dbReference type="ARBA" id="ARBA00023136"/>
    </source>
</evidence>
<evidence type="ECO:0000313" key="10">
    <source>
        <dbReference type="EMBL" id="KDR75918.1"/>
    </source>
</evidence>
<dbReference type="PANTHER" id="PTHR12865:SF1">
    <property type="entry name" value="PHOSPHATIDYLINOSITOL 4-KINASE TYPE 2"/>
    <property type="match status" value="1"/>
</dbReference>
<dbReference type="STRING" id="685588.A0A067TAB8"/>
<dbReference type="InterPro" id="IPR039756">
    <property type="entry name" value="Lsb6/PI4K2"/>
</dbReference>
<comment type="catalytic activity">
    <reaction evidence="7">
        <text>a 1,2-diacyl-sn-glycero-3-phospho-(1D-myo-inositol) + ATP = a 1,2-diacyl-sn-glycero-3-phospho-(1D-myo-inositol 4-phosphate) + ADP + H(+)</text>
        <dbReference type="Rhea" id="RHEA:19877"/>
        <dbReference type="ChEBI" id="CHEBI:15378"/>
        <dbReference type="ChEBI" id="CHEBI:30616"/>
        <dbReference type="ChEBI" id="CHEBI:57880"/>
        <dbReference type="ChEBI" id="CHEBI:58178"/>
        <dbReference type="ChEBI" id="CHEBI:456216"/>
        <dbReference type="EC" id="2.7.1.67"/>
    </reaction>
</comment>
<evidence type="ECO:0000259" key="9">
    <source>
        <dbReference type="PROSITE" id="PS50290"/>
    </source>
</evidence>
<dbReference type="GO" id="GO:0005524">
    <property type="term" value="F:ATP binding"/>
    <property type="evidence" value="ECO:0007669"/>
    <property type="project" value="UniProtKB-UniRule"/>
</dbReference>
<dbReference type="Pfam" id="PF00454">
    <property type="entry name" value="PI3_PI4_kinase"/>
    <property type="match status" value="1"/>
</dbReference>
<dbReference type="GO" id="GO:0000329">
    <property type="term" value="C:fungal-type vacuole membrane"/>
    <property type="evidence" value="ECO:0007669"/>
    <property type="project" value="TreeGrafter"/>
</dbReference>
<evidence type="ECO:0000256" key="8">
    <source>
        <dbReference type="SAM" id="MobiDB-lite"/>
    </source>
</evidence>
<comment type="cofactor">
    <cofactor evidence="7">
        <name>Mg(2+)</name>
        <dbReference type="ChEBI" id="CHEBI:18420"/>
    </cofactor>
    <cofactor evidence="7">
        <name>Mn(2+)</name>
        <dbReference type="ChEBI" id="CHEBI:29035"/>
    </cofactor>
</comment>
<name>A0A067TAB8_GALM3</name>
<evidence type="ECO:0000256" key="5">
    <source>
        <dbReference type="ARBA" id="ARBA00022840"/>
    </source>
</evidence>
<dbReference type="GO" id="GO:0007032">
    <property type="term" value="P:endosome organization"/>
    <property type="evidence" value="ECO:0007669"/>
    <property type="project" value="TreeGrafter"/>
</dbReference>
<evidence type="ECO:0000313" key="11">
    <source>
        <dbReference type="Proteomes" id="UP000027222"/>
    </source>
</evidence>
<keyword evidence="2 7" id="KW-0808">Transferase</keyword>
<dbReference type="Proteomes" id="UP000027222">
    <property type="component" value="Unassembled WGS sequence"/>
</dbReference>
<evidence type="ECO:0000256" key="2">
    <source>
        <dbReference type="ARBA" id="ARBA00022679"/>
    </source>
</evidence>
<keyword evidence="11" id="KW-1185">Reference proteome</keyword>
<feature type="region of interest" description="Disordered" evidence="8">
    <location>
        <begin position="571"/>
        <end position="621"/>
    </location>
</feature>
<dbReference type="AlphaFoldDB" id="A0A067TAB8"/>
<evidence type="ECO:0000256" key="1">
    <source>
        <dbReference type="ARBA" id="ARBA00022475"/>
    </source>
</evidence>
<keyword evidence="3 7" id="KW-0547">Nucleotide-binding</keyword>
<dbReference type="OrthoDB" id="3349449at2759"/>
<organism evidence="10 11">
    <name type="scientific">Galerina marginata (strain CBS 339.88)</name>
    <dbReference type="NCBI Taxonomy" id="685588"/>
    <lineage>
        <taxon>Eukaryota</taxon>
        <taxon>Fungi</taxon>
        <taxon>Dikarya</taxon>
        <taxon>Basidiomycota</taxon>
        <taxon>Agaricomycotina</taxon>
        <taxon>Agaricomycetes</taxon>
        <taxon>Agaricomycetidae</taxon>
        <taxon>Agaricales</taxon>
        <taxon>Agaricineae</taxon>
        <taxon>Strophariaceae</taxon>
        <taxon>Galerina</taxon>
    </lineage>
</organism>
<dbReference type="GO" id="GO:0005768">
    <property type="term" value="C:endosome"/>
    <property type="evidence" value="ECO:0007669"/>
    <property type="project" value="UniProtKB-UniRule"/>
</dbReference>
<dbReference type="GO" id="GO:0004430">
    <property type="term" value="F:1-phosphatidylinositol 4-kinase activity"/>
    <property type="evidence" value="ECO:0007669"/>
    <property type="project" value="UniProtKB-UniRule"/>
</dbReference>
<dbReference type="HOGENOM" id="CLU_009049_0_0_1"/>
<dbReference type="GO" id="GO:0007030">
    <property type="term" value="P:Golgi organization"/>
    <property type="evidence" value="ECO:0007669"/>
    <property type="project" value="TreeGrafter"/>
</dbReference>
<evidence type="ECO:0000256" key="7">
    <source>
        <dbReference type="RuleBase" id="RU367084"/>
    </source>
</evidence>
<comment type="similarity">
    <text evidence="7">Belongs to the PI3/PI4-kinase family.</text>
</comment>
<reference evidence="11" key="1">
    <citation type="journal article" date="2014" name="Proc. Natl. Acad. Sci. U.S.A.">
        <title>Extensive sampling of basidiomycete genomes demonstrates inadequacy of the white-rot/brown-rot paradigm for wood decay fungi.</title>
        <authorList>
            <person name="Riley R."/>
            <person name="Salamov A.A."/>
            <person name="Brown D.W."/>
            <person name="Nagy L.G."/>
            <person name="Floudas D."/>
            <person name="Held B.W."/>
            <person name="Levasseur A."/>
            <person name="Lombard V."/>
            <person name="Morin E."/>
            <person name="Otillar R."/>
            <person name="Lindquist E.A."/>
            <person name="Sun H."/>
            <person name="LaButti K.M."/>
            <person name="Schmutz J."/>
            <person name="Jabbour D."/>
            <person name="Luo H."/>
            <person name="Baker S.E."/>
            <person name="Pisabarro A.G."/>
            <person name="Walton J.D."/>
            <person name="Blanchette R.A."/>
            <person name="Henrissat B."/>
            <person name="Martin F."/>
            <person name="Cullen D."/>
            <person name="Hibbett D.S."/>
            <person name="Grigoriev I.V."/>
        </authorList>
    </citation>
    <scope>NUCLEOTIDE SEQUENCE [LARGE SCALE GENOMIC DNA]</scope>
    <source>
        <strain evidence="11">CBS 339.88</strain>
    </source>
</reference>
<feature type="compositionally biased region" description="Polar residues" evidence="8">
    <location>
        <begin position="682"/>
        <end position="691"/>
    </location>
</feature>
<evidence type="ECO:0000256" key="4">
    <source>
        <dbReference type="ARBA" id="ARBA00022777"/>
    </source>
</evidence>
<keyword evidence="1 7" id="KW-1003">Cell membrane</keyword>
<dbReference type="GO" id="GO:0046854">
    <property type="term" value="P:phosphatidylinositol phosphate biosynthetic process"/>
    <property type="evidence" value="ECO:0007669"/>
    <property type="project" value="UniProtKB-UniRule"/>
</dbReference>
<feature type="region of interest" description="Disordered" evidence="8">
    <location>
        <begin position="1"/>
        <end position="50"/>
    </location>
</feature>
<dbReference type="GO" id="GO:0005802">
    <property type="term" value="C:trans-Golgi network"/>
    <property type="evidence" value="ECO:0007669"/>
    <property type="project" value="TreeGrafter"/>
</dbReference>
<dbReference type="PANTHER" id="PTHR12865">
    <property type="entry name" value="PHOSPHATIDYLINOSITOL 4-KINASE TYPE-II"/>
    <property type="match status" value="1"/>
</dbReference>
<dbReference type="EMBL" id="KL142380">
    <property type="protein sequence ID" value="KDR75918.1"/>
    <property type="molecule type" value="Genomic_DNA"/>
</dbReference>
<dbReference type="InterPro" id="IPR018936">
    <property type="entry name" value="PI3/4_kinase_CS"/>
</dbReference>
<keyword evidence="5 7" id="KW-0067">ATP-binding</keyword>
<protein>
    <recommendedName>
        <fullName evidence="7">Phosphatidylinositol 4-kinase</fullName>
        <ecNumber evidence="7">2.7.1.67</ecNumber>
    </recommendedName>
</protein>
<comment type="subcellular location">
    <subcellularLocation>
        <location evidence="7">Cell membrane</location>
        <topology evidence="7">Peripheral membrane protein</topology>
    </subcellularLocation>
    <subcellularLocation>
        <location evidence="7">Vacuole membrane</location>
        <topology evidence="7">Peripheral membrane protein</topology>
    </subcellularLocation>
</comment>
<evidence type="ECO:0000256" key="3">
    <source>
        <dbReference type="ARBA" id="ARBA00022741"/>
    </source>
</evidence>
<feature type="region of interest" description="Disordered" evidence="8">
    <location>
        <begin position="676"/>
        <end position="714"/>
    </location>
</feature>
<dbReference type="PROSITE" id="PS50290">
    <property type="entry name" value="PI3_4_KINASE_3"/>
    <property type="match status" value="1"/>
</dbReference>
<dbReference type="InterPro" id="IPR000403">
    <property type="entry name" value="PI3/4_kinase_cat_dom"/>
</dbReference>
<keyword evidence="4 7" id="KW-0418">Kinase</keyword>
<dbReference type="PROSITE" id="PS00916">
    <property type="entry name" value="PI3_4_KINASE_2"/>
    <property type="match status" value="1"/>
</dbReference>
<accession>A0A067TAB8</accession>
<dbReference type="EC" id="2.7.1.67" evidence="7"/>
<feature type="compositionally biased region" description="Polar residues" evidence="8">
    <location>
        <begin position="31"/>
        <end position="43"/>
    </location>
</feature>
<sequence length="776" mass="87093">MATRSLRSAGYQPLQSHEDESDLGTDRRASTSHPNPSQATSPRRTVRPGSIDLTKLDNAFKRWTESIAQKVKRKKKTAEHSRKQIWHSVFEPAVPPVPNSGFAKTLDHKQPMTQADFDAVVRSVKDAINEGVHPKMITKGSSGSYFARAKVEGRVQTVAVFKPKDEEPYGRLNPKTTKWLHRQFRWIIPFGRACLIPNLSYISEAAASLLDDRLALHIVPPTQLVSLSSRAFFYDWFDRNAAKKGKPLPEKIGSMQYFLHGFQDASDFLRKYPWPGRAIADTFDDSTHRQGNVSKRFLGAMKIICGKTGDTEDIYDDADYEDERVLYDATEAPDVHRPFYWSQQLQQSFREELEKLVILDYLMLNTDRGADNYMIKYCEGDHEKALVDVAPSRSVRLEMPVMSELRRSDPNPGLPRMAASTSYQPVLSPVPSRSNTPNSDYKRKPHIHIAAIDNSLSFPHEHPQGWRSYTYGWLYLPVSVIGRPFSEKTRSHFLPLLTSKAWWEETTYQLEKLFAIDPDFHPKMFARQLAVIKGQAWNIVQSLKHVDEGPLELTRRTKVLVWNDEIEVPDETIQDLPNGPGSPILSINSVPAPRRTRSQSSGGDFPPPMRRTSTDASGAPRPVPFAAKFQRVHPGTTGVTVLEHLERLDAVEASLQRLGVDDTEEVDVGEVVKKPKTVPQPEASSSAIPTSPFTPPGSPLPTVQEVPSARSSIDEEDLVALSKSTSHVEGSSPFGLHGALSSAGMEWIQTAESPAKRLVITERLETVKTKPLWSCW</sequence>